<dbReference type="RefSeq" id="WP_204464538.1">
    <property type="nucleotide sequence ID" value="NZ_JAFBCV010000002.1"/>
</dbReference>
<keyword evidence="3" id="KW-0067">ATP-binding</keyword>
<keyword evidence="3" id="KW-0547">Nucleotide-binding</keyword>
<dbReference type="HAMAP" id="MF_01539">
    <property type="entry name" value="TmcAL"/>
    <property type="match status" value="1"/>
</dbReference>
<feature type="binding site" evidence="3">
    <location>
        <position position="162"/>
    </location>
    <ligand>
        <name>ATP</name>
        <dbReference type="ChEBI" id="CHEBI:30616"/>
    </ligand>
</feature>
<evidence type="ECO:0000256" key="2">
    <source>
        <dbReference type="ARBA" id="ARBA00022694"/>
    </source>
</evidence>
<keyword evidence="3" id="KW-0694">RNA-binding</keyword>
<dbReference type="InterPro" id="IPR014729">
    <property type="entry name" value="Rossmann-like_a/b/a_fold"/>
</dbReference>
<keyword evidence="3" id="KW-0820">tRNA-binding</keyword>
<proteinExistence type="inferred from homology"/>
<reference evidence="4" key="1">
    <citation type="submission" date="2021-01" db="EMBL/GenBank/DDBJ databases">
        <title>Genomic Encyclopedia of Type Strains, Phase IV (KMG-IV): sequencing the most valuable type-strain genomes for metagenomic binning, comparative biology and taxonomic classification.</title>
        <authorList>
            <person name="Goeker M."/>
        </authorList>
    </citation>
    <scope>NUCLEOTIDE SEQUENCE</scope>
    <source>
        <strain evidence="4">DSM 21943</strain>
    </source>
</reference>
<comment type="subcellular location">
    <subcellularLocation>
        <location evidence="3">Cytoplasm</location>
    </subcellularLocation>
</comment>
<dbReference type="Pfam" id="PF05636">
    <property type="entry name" value="HIGH_NTase1"/>
    <property type="match status" value="1"/>
</dbReference>
<dbReference type="Proteomes" id="UP001179280">
    <property type="component" value="Unassembled WGS sequence"/>
</dbReference>
<comment type="catalytic activity">
    <reaction evidence="3">
        <text>cytidine(34) in elongator tRNA(Met) + acetate + ATP = N(4)-acetylcytidine(34) in elongator tRNA(Met) + AMP + diphosphate</text>
        <dbReference type="Rhea" id="RHEA:58144"/>
        <dbReference type="Rhea" id="RHEA-COMP:10693"/>
        <dbReference type="Rhea" id="RHEA-COMP:10694"/>
        <dbReference type="ChEBI" id="CHEBI:30089"/>
        <dbReference type="ChEBI" id="CHEBI:30616"/>
        <dbReference type="ChEBI" id="CHEBI:33019"/>
        <dbReference type="ChEBI" id="CHEBI:74900"/>
        <dbReference type="ChEBI" id="CHEBI:82748"/>
        <dbReference type="ChEBI" id="CHEBI:456215"/>
    </reaction>
</comment>
<feature type="binding site" evidence="3">
    <location>
        <position position="101"/>
    </location>
    <ligand>
        <name>ATP</name>
        <dbReference type="ChEBI" id="CHEBI:30616"/>
    </ligand>
</feature>
<keyword evidence="5" id="KW-1185">Reference proteome</keyword>
<dbReference type="InterPro" id="IPR008513">
    <property type="entry name" value="tRNA(Met)_cyd_acetate_ligase"/>
</dbReference>
<dbReference type="EC" id="6.3.4.-" evidence="3"/>
<comment type="caution">
    <text evidence="4">The sequence shown here is derived from an EMBL/GenBank/DDBJ whole genome shotgun (WGS) entry which is preliminary data.</text>
</comment>
<keyword evidence="2 3" id="KW-0819">tRNA processing</keyword>
<protein>
    <recommendedName>
        <fullName evidence="3">tRNA(Met) cytidine acetate ligase</fullName>
        <ecNumber evidence="3">6.3.4.-</ecNumber>
    </recommendedName>
</protein>
<comment type="caution">
    <text evidence="3">Lacks conserved residue(s) required for the propagation of feature annotation.</text>
</comment>
<dbReference type="Gene3D" id="3.40.50.620">
    <property type="entry name" value="HUPs"/>
    <property type="match status" value="1"/>
</dbReference>
<dbReference type="EMBL" id="JAFBCV010000002">
    <property type="protein sequence ID" value="MBM7837541.1"/>
    <property type="molecule type" value="Genomic_DNA"/>
</dbReference>
<keyword evidence="1 3" id="KW-0436">Ligase</keyword>
<dbReference type="NCBIfam" id="NF010191">
    <property type="entry name" value="PRK13670.1"/>
    <property type="match status" value="1"/>
</dbReference>
<evidence type="ECO:0000256" key="1">
    <source>
        <dbReference type="ARBA" id="ARBA00022598"/>
    </source>
</evidence>
<evidence type="ECO:0000313" key="5">
    <source>
        <dbReference type="Proteomes" id="UP001179280"/>
    </source>
</evidence>
<evidence type="ECO:0000313" key="4">
    <source>
        <dbReference type="EMBL" id="MBM7837541.1"/>
    </source>
</evidence>
<keyword evidence="3" id="KW-0963">Cytoplasm</keyword>
<feature type="binding site" evidence="3">
    <location>
        <begin position="7"/>
        <end position="20"/>
    </location>
    <ligand>
        <name>ATP</name>
        <dbReference type="ChEBI" id="CHEBI:30616"/>
    </ligand>
</feature>
<comment type="function">
    <text evidence="3">Catalyzes the formation of N(4)-acetylcytidine (ac(4)C) at the wobble position of elongator tRNA(Met), using acetate and ATP as substrates. First activates an acetate ion to form acetyladenylate (Ac-AMP) and then transfers the acetyl group to tRNA to form ac(4)C34.</text>
</comment>
<evidence type="ECO:0000256" key="3">
    <source>
        <dbReference type="HAMAP-Rule" id="MF_01539"/>
    </source>
</evidence>
<sequence length="406" mass="46117">MKSVGLVVEYNPFHNGHKYHIDQARIQTNAEIVIAVMSGSFLQRGEPALLAKWQRTKMALNAGVDLVVELPYAFSVQTAKTFATGAIRILTELGCDSLHFGSEAGQIEPFNTLVHYMKQHKTEYDLFVQKALKQGMSYPAASAAAFTQLNQLDRLLPLSKPNNILGFHYVQAINEQQAPLIPYTTKRLHADYHDAEIGAGSIASATSIRNAIAQGDPFTQVVPEETAFLLKKYQEKHHFFHQWEAYFPFLQHKVLSSSLADISKIAECEEGIEHRVIETGLTATSVEDWLTKLKTKRYTRTRLQRLFAHLLTGTTKEELQHIHKQEPMNYIRLLGMTELGKTYLNQHKKQLTVPLVTRQAELKQYHTAGACDLRTSQCYWLASKPKELATRLLDEYKQPPIYLKKP</sequence>
<comment type="similarity">
    <text evidence="3">Belongs to the TmcAL family.</text>
</comment>
<dbReference type="PANTHER" id="PTHR37825:SF1">
    <property type="entry name" value="TRNA(MET) CYTIDINE ACETATE LIGASE"/>
    <property type="match status" value="1"/>
</dbReference>
<accession>A0ABS2SQT1</accession>
<gene>
    <name evidence="3" type="primary">tmcAL</name>
    <name evidence="4" type="ORF">JOC54_000772</name>
</gene>
<organism evidence="4 5">
    <name type="scientific">Shouchella xiaoxiensis</name>
    <dbReference type="NCBI Taxonomy" id="766895"/>
    <lineage>
        <taxon>Bacteria</taxon>
        <taxon>Bacillati</taxon>
        <taxon>Bacillota</taxon>
        <taxon>Bacilli</taxon>
        <taxon>Bacillales</taxon>
        <taxon>Bacillaceae</taxon>
        <taxon>Shouchella</taxon>
    </lineage>
</organism>
<dbReference type="PANTHER" id="PTHR37825">
    <property type="entry name" value="TRNA(MET) CYTIDINE ACETATE LIGASE"/>
    <property type="match status" value="1"/>
</dbReference>
<feature type="binding site" evidence="3">
    <location>
        <position position="187"/>
    </location>
    <ligand>
        <name>ATP</name>
        <dbReference type="ChEBI" id="CHEBI:30616"/>
    </ligand>
</feature>
<dbReference type="SUPFAM" id="SSF52374">
    <property type="entry name" value="Nucleotidylyl transferase"/>
    <property type="match status" value="1"/>
</dbReference>
<name>A0ABS2SQT1_9BACI</name>